<dbReference type="Proteomes" id="UP000320314">
    <property type="component" value="Unassembled WGS sequence"/>
</dbReference>
<evidence type="ECO:0000313" key="5">
    <source>
        <dbReference type="Proteomes" id="UP000320314"/>
    </source>
</evidence>
<evidence type="ECO:0000256" key="3">
    <source>
        <dbReference type="RuleBase" id="RU000363"/>
    </source>
</evidence>
<protein>
    <submittedName>
        <fullName evidence="4">SDR family NAD(P)-dependent oxidoreductase</fullName>
    </submittedName>
</protein>
<dbReference type="GO" id="GO:0016491">
    <property type="term" value="F:oxidoreductase activity"/>
    <property type="evidence" value="ECO:0007669"/>
    <property type="project" value="UniProtKB-KW"/>
</dbReference>
<reference evidence="4 5" key="1">
    <citation type="submission" date="2019-06" db="EMBL/GenBank/DDBJ databases">
        <authorList>
            <person name="Li M."/>
        </authorList>
    </citation>
    <scope>NUCLEOTIDE SEQUENCE [LARGE SCALE GENOMIC DNA]</scope>
    <source>
        <strain evidence="4 5">BGMRC6574</strain>
    </source>
</reference>
<dbReference type="AlphaFoldDB" id="A0A506U869"/>
<comment type="caution">
    <text evidence="4">The sequence shown here is derived from an EMBL/GenBank/DDBJ whole genome shotgun (WGS) entry which is preliminary data.</text>
</comment>
<keyword evidence="2" id="KW-0560">Oxidoreductase</keyword>
<accession>A0A506U869</accession>
<gene>
    <name evidence="4" type="ORF">FJU11_07445</name>
</gene>
<name>A0A506U869_9HYPH</name>
<proteinExistence type="inferred from homology"/>
<comment type="similarity">
    <text evidence="1 3">Belongs to the short-chain dehydrogenases/reductases (SDR) family.</text>
</comment>
<evidence type="ECO:0000256" key="2">
    <source>
        <dbReference type="ARBA" id="ARBA00023002"/>
    </source>
</evidence>
<dbReference type="EMBL" id="VHLH01000011">
    <property type="protein sequence ID" value="TPW29536.1"/>
    <property type="molecule type" value="Genomic_DNA"/>
</dbReference>
<organism evidence="4 5">
    <name type="scientific">Pararhizobium mangrovi</name>
    <dbReference type="NCBI Taxonomy" id="2590452"/>
    <lineage>
        <taxon>Bacteria</taxon>
        <taxon>Pseudomonadati</taxon>
        <taxon>Pseudomonadota</taxon>
        <taxon>Alphaproteobacteria</taxon>
        <taxon>Hyphomicrobiales</taxon>
        <taxon>Rhizobiaceae</taxon>
        <taxon>Rhizobium/Agrobacterium group</taxon>
        <taxon>Pararhizobium</taxon>
    </lineage>
</organism>
<dbReference type="GO" id="GO:0016020">
    <property type="term" value="C:membrane"/>
    <property type="evidence" value="ECO:0007669"/>
    <property type="project" value="TreeGrafter"/>
</dbReference>
<dbReference type="PANTHER" id="PTHR44196">
    <property type="entry name" value="DEHYDROGENASE/REDUCTASE SDR FAMILY MEMBER 7B"/>
    <property type="match status" value="1"/>
</dbReference>
<dbReference type="OrthoDB" id="335726at2"/>
<dbReference type="InterPro" id="IPR002347">
    <property type="entry name" value="SDR_fam"/>
</dbReference>
<dbReference type="RefSeq" id="WP_141166414.1">
    <property type="nucleotide sequence ID" value="NZ_VHLH01000011.1"/>
</dbReference>
<dbReference type="PRINTS" id="PR00080">
    <property type="entry name" value="SDRFAMILY"/>
</dbReference>
<evidence type="ECO:0000256" key="1">
    <source>
        <dbReference type="ARBA" id="ARBA00006484"/>
    </source>
</evidence>
<evidence type="ECO:0000313" key="4">
    <source>
        <dbReference type="EMBL" id="TPW29536.1"/>
    </source>
</evidence>
<dbReference type="PRINTS" id="PR00081">
    <property type="entry name" value="GDHRDH"/>
</dbReference>
<dbReference type="PANTHER" id="PTHR44196:SF1">
    <property type="entry name" value="DEHYDROGENASE_REDUCTASE SDR FAMILY MEMBER 7B"/>
    <property type="match status" value="1"/>
</dbReference>
<dbReference type="Pfam" id="PF00106">
    <property type="entry name" value="adh_short"/>
    <property type="match status" value="1"/>
</dbReference>
<dbReference type="InterPro" id="IPR036291">
    <property type="entry name" value="NAD(P)-bd_dom_sf"/>
</dbReference>
<sequence>MKPYIARPEDGAAWVTGASSGIGRSLALQLAEKGFTVCVTARRGEALQALAVDAQGLAGRIVPMPGDATDADAMVTIVETIARDHGGLSLVVLNAGAYEPVHAETMKLEDFDKTFSVNLGGSVRGLLPSVEAMRRAERGQIVLVASVTGYGGLPTSAAYGASKAALINMAESLKFDLDKLGIRIQVVNPGFVDTPATADNDFKMPALMQPEDAARRIVKGIGSKSFEISFPRRFTGFLKMLQFLPYSGYFAAVNRFTGWPKRPLEDEGGETGGKN</sequence>
<dbReference type="SUPFAM" id="SSF51735">
    <property type="entry name" value="NAD(P)-binding Rossmann-fold domains"/>
    <property type="match status" value="1"/>
</dbReference>
<dbReference type="Gene3D" id="3.40.50.720">
    <property type="entry name" value="NAD(P)-binding Rossmann-like Domain"/>
    <property type="match status" value="1"/>
</dbReference>
<keyword evidence="5" id="KW-1185">Reference proteome</keyword>